<dbReference type="CDD" id="cd00093">
    <property type="entry name" value="HTH_XRE"/>
    <property type="match status" value="1"/>
</dbReference>
<dbReference type="PROSITE" id="PS50943">
    <property type="entry name" value="HTH_CROC1"/>
    <property type="match status" value="1"/>
</dbReference>
<keyword evidence="3" id="KW-1185">Reference proteome</keyword>
<evidence type="ECO:0000313" key="3">
    <source>
        <dbReference type="Proteomes" id="UP000320390"/>
    </source>
</evidence>
<dbReference type="Proteomes" id="UP000320390">
    <property type="component" value="Chromosome"/>
</dbReference>
<reference evidence="2 3" key="1">
    <citation type="submission" date="2019-02" db="EMBL/GenBank/DDBJ databases">
        <title>Deep-cultivation of Planctomycetes and their phenomic and genomic characterization uncovers novel biology.</title>
        <authorList>
            <person name="Wiegand S."/>
            <person name="Jogler M."/>
            <person name="Boedeker C."/>
            <person name="Pinto D."/>
            <person name="Vollmers J."/>
            <person name="Rivas-Marin E."/>
            <person name="Kohn T."/>
            <person name="Peeters S.H."/>
            <person name="Heuer A."/>
            <person name="Rast P."/>
            <person name="Oberbeckmann S."/>
            <person name="Bunk B."/>
            <person name="Jeske O."/>
            <person name="Meyerdierks A."/>
            <person name="Storesund J.E."/>
            <person name="Kallscheuer N."/>
            <person name="Luecker S."/>
            <person name="Lage O.M."/>
            <person name="Pohl T."/>
            <person name="Merkel B.J."/>
            <person name="Hornburger P."/>
            <person name="Mueller R.-W."/>
            <person name="Bruemmer F."/>
            <person name="Labrenz M."/>
            <person name="Spormann A.M."/>
            <person name="Op den Camp H."/>
            <person name="Overmann J."/>
            <person name="Amann R."/>
            <person name="Jetten M.S.M."/>
            <person name="Mascher T."/>
            <person name="Medema M.H."/>
            <person name="Devos D.P."/>
            <person name="Kaster A.-K."/>
            <person name="Ovreas L."/>
            <person name="Rohde M."/>
            <person name="Galperin M.Y."/>
            <person name="Jogler C."/>
        </authorList>
    </citation>
    <scope>NUCLEOTIDE SEQUENCE [LARGE SCALE GENOMIC DNA]</scope>
    <source>
        <strain evidence="2 3">Poly30</strain>
    </source>
</reference>
<dbReference type="SMART" id="SM00530">
    <property type="entry name" value="HTH_XRE"/>
    <property type="match status" value="1"/>
</dbReference>
<sequence>MDNLYHYIHMTVPDSPAGRPRLEPRPRGKVAEALRKARSRFGWSQVEAAKDLGIPQSTLAAWESGSKRPSHLAQRYLDEVWIPKSKEAGQ</sequence>
<dbReference type="RefSeq" id="WP_145198215.1">
    <property type="nucleotide sequence ID" value="NZ_CP036434.1"/>
</dbReference>
<dbReference type="SUPFAM" id="SSF47413">
    <property type="entry name" value="lambda repressor-like DNA-binding domains"/>
    <property type="match status" value="1"/>
</dbReference>
<accession>A0A518ET70</accession>
<name>A0A518ET70_9BACT</name>
<dbReference type="AlphaFoldDB" id="A0A518ET70"/>
<dbReference type="InterPro" id="IPR001387">
    <property type="entry name" value="Cro/C1-type_HTH"/>
</dbReference>
<dbReference type="OrthoDB" id="461984at2"/>
<organism evidence="2 3">
    <name type="scientific">Saltatorellus ferox</name>
    <dbReference type="NCBI Taxonomy" id="2528018"/>
    <lineage>
        <taxon>Bacteria</taxon>
        <taxon>Pseudomonadati</taxon>
        <taxon>Planctomycetota</taxon>
        <taxon>Planctomycetia</taxon>
        <taxon>Planctomycetia incertae sedis</taxon>
        <taxon>Saltatorellus</taxon>
    </lineage>
</organism>
<evidence type="ECO:0000259" key="1">
    <source>
        <dbReference type="PROSITE" id="PS50943"/>
    </source>
</evidence>
<dbReference type="GO" id="GO:0003677">
    <property type="term" value="F:DNA binding"/>
    <property type="evidence" value="ECO:0007669"/>
    <property type="project" value="InterPro"/>
</dbReference>
<proteinExistence type="predicted"/>
<gene>
    <name evidence="2" type="ORF">Poly30_28140</name>
</gene>
<feature type="domain" description="HTH cro/C1-type" evidence="1">
    <location>
        <begin position="34"/>
        <end position="70"/>
    </location>
</feature>
<evidence type="ECO:0000313" key="2">
    <source>
        <dbReference type="EMBL" id="QDV07291.1"/>
    </source>
</evidence>
<dbReference type="InterPro" id="IPR010982">
    <property type="entry name" value="Lambda_DNA-bd_dom_sf"/>
</dbReference>
<dbReference type="Pfam" id="PF01381">
    <property type="entry name" value="HTH_3"/>
    <property type="match status" value="1"/>
</dbReference>
<dbReference type="Gene3D" id="1.10.260.40">
    <property type="entry name" value="lambda repressor-like DNA-binding domains"/>
    <property type="match status" value="1"/>
</dbReference>
<dbReference type="EMBL" id="CP036434">
    <property type="protein sequence ID" value="QDV07291.1"/>
    <property type="molecule type" value="Genomic_DNA"/>
</dbReference>
<protein>
    <submittedName>
        <fullName evidence="2">Helix-turn-helix domain protein</fullName>
    </submittedName>
</protein>